<dbReference type="SUPFAM" id="SSF50891">
    <property type="entry name" value="Cyclophilin-like"/>
    <property type="match status" value="1"/>
</dbReference>
<keyword evidence="1" id="KW-0547">Nucleotide-binding</keyword>
<accession>A0A3M0GBV7</accession>
<keyword evidence="6" id="KW-1185">Reference proteome</keyword>
<comment type="caution">
    <text evidence="5">The sequence shown here is derived from an EMBL/GenBank/DDBJ whole genome shotgun (WGS) entry which is preliminary data.</text>
</comment>
<dbReference type="AlphaFoldDB" id="A0A3M0GBV7"/>
<dbReference type="InterPro" id="IPR003833">
    <property type="entry name" value="CT_C_D"/>
</dbReference>
<dbReference type="PANTHER" id="PTHR34698:SF2">
    <property type="entry name" value="5-OXOPROLINASE SUBUNIT B"/>
    <property type="match status" value="1"/>
</dbReference>
<evidence type="ECO:0000256" key="2">
    <source>
        <dbReference type="ARBA" id="ARBA00022801"/>
    </source>
</evidence>
<dbReference type="Gene3D" id="3.30.1360.40">
    <property type="match status" value="1"/>
</dbReference>
<feature type="domain" description="Carboxyltransferase" evidence="4">
    <location>
        <begin position="1"/>
        <end position="197"/>
    </location>
</feature>
<dbReference type="InterPro" id="IPR010016">
    <property type="entry name" value="PxpB"/>
</dbReference>
<evidence type="ECO:0000313" key="6">
    <source>
        <dbReference type="Proteomes" id="UP000275256"/>
    </source>
</evidence>
<sequence>MRVLPYGQRAWLLEMEDATGVRSLDAALRLLRVDGGGAWARIVDVVPAARSVLVTAASPSDAEALRNMLEALTDLPPRDSPDGRTVEIPVTYDGPDLEFVARACGLDVDEVVTAHTGTPWTVAFGGFAPGFAYLADGDARLRVGRREEPRTIVPPGAVALADGYSAVYPRRSPGGWQLIGHTRSAMWDASMAEPALLRPGMRVQFRALP</sequence>
<dbReference type="RefSeq" id="WP_121902122.1">
    <property type="nucleotide sequence ID" value="NZ_REFW01000003.1"/>
</dbReference>
<dbReference type="EMBL" id="REFW01000003">
    <property type="protein sequence ID" value="RMB59003.1"/>
    <property type="molecule type" value="Genomic_DNA"/>
</dbReference>
<evidence type="ECO:0000313" key="5">
    <source>
        <dbReference type="EMBL" id="RMB59003.1"/>
    </source>
</evidence>
<dbReference type="OrthoDB" id="9778567at2"/>
<dbReference type="SUPFAM" id="SSF160467">
    <property type="entry name" value="PH0987 N-terminal domain-like"/>
    <property type="match status" value="1"/>
</dbReference>
<proteinExistence type="predicted"/>
<evidence type="ECO:0000259" key="4">
    <source>
        <dbReference type="SMART" id="SM00796"/>
    </source>
</evidence>
<gene>
    <name evidence="5" type="ORF">EAX62_12995</name>
</gene>
<keyword evidence="3" id="KW-0067">ATP-binding</keyword>
<dbReference type="SMART" id="SM00796">
    <property type="entry name" value="AHS1"/>
    <property type="match status" value="1"/>
</dbReference>
<protein>
    <submittedName>
        <fullName evidence="5">Allophanate hydrolase subunit 1</fullName>
    </submittedName>
</protein>
<evidence type="ECO:0000256" key="3">
    <source>
        <dbReference type="ARBA" id="ARBA00022840"/>
    </source>
</evidence>
<keyword evidence="2 5" id="KW-0378">Hydrolase</keyword>
<dbReference type="Proteomes" id="UP000275256">
    <property type="component" value="Unassembled WGS sequence"/>
</dbReference>
<dbReference type="Pfam" id="PF02682">
    <property type="entry name" value="CT_C_D"/>
    <property type="match status" value="1"/>
</dbReference>
<evidence type="ECO:0000256" key="1">
    <source>
        <dbReference type="ARBA" id="ARBA00022741"/>
    </source>
</evidence>
<name>A0A3M0GBV7_9ACTN</name>
<dbReference type="InterPro" id="IPR029000">
    <property type="entry name" value="Cyclophilin-like_dom_sf"/>
</dbReference>
<dbReference type="PANTHER" id="PTHR34698">
    <property type="entry name" value="5-OXOPROLINASE SUBUNIT B"/>
    <property type="match status" value="1"/>
</dbReference>
<dbReference type="GO" id="GO:0016787">
    <property type="term" value="F:hydrolase activity"/>
    <property type="evidence" value="ECO:0007669"/>
    <property type="project" value="UniProtKB-KW"/>
</dbReference>
<reference evidence="5 6" key="1">
    <citation type="submission" date="2018-10" db="EMBL/GenBank/DDBJ databases">
        <title>Tessaracoccus antarcticuss sp. nov., isolated from sediment.</title>
        <authorList>
            <person name="Zhou L.Y."/>
            <person name="Du Z.J."/>
        </authorList>
    </citation>
    <scope>NUCLEOTIDE SEQUENCE [LARGE SCALE GENOMIC DNA]</scope>
    <source>
        <strain evidence="5 6">JDX10</strain>
    </source>
</reference>
<dbReference type="Gene3D" id="2.40.100.10">
    <property type="entry name" value="Cyclophilin-like"/>
    <property type="match status" value="1"/>
</dbReference>
<dbReference type="GO" id="GO:0005524">
    <property type="term" value="F:ATP binding"/>
    <property type="evidence" value="ECO:0007669"/>
    <property type="project" value="UniProtKB-KW"/>
</dbReference>
<organism evidence="5 6">
    <name type="scientific">Tessaracoccus antarcticus</name>
    <dbReference type="NCBI Taxonomy" id="2479848"/>
    <lineage>
        <taxon>Bacteria</taxon>
        <taxon>Bacillati</taxon>
        <taxon>Actinomycetota</taxon>
        <taxon>Actinomycetes</taxon>
        <taxon>Propionibacteriales</taxon>
        <taxon>Propionibacteriaceae</taxon>
        <taxon>Tessaracoccus</taxon>
    </lineage>
</organism>